<proteinExistence type="predicted"/>
<dbReference type="RefSeq" id="WP_135759511.1">
    <property type="nucleotide sequence ID" value="NZ_RQHW01000016.1"/>
</dbReference>
<keyword evidence="2" id="KW-0732">Signal</keyword>
<dbReference type="Proteomes" id="UP000298058">
    <property type="component" value="Unassembled WGS sequence"/>
</dbReference>
<protein>
    <recommendedName>
        <fullName evidence="5">Lipoprotein</fullName>
    </recommendedName>
</protein>
<reference evidence="3" key="1">
    <citation type="journal article" date="2019" name="PLoS Negl. Trop. Dis.">
        <title>Revisiting the worldwide diversity of Leptospira species in the environment.</title>
        <authorList>
            <person name="Vincent A.T."/>
            <person name="Schiettekatte O."/>
            <person name="Bourhy P."/>
            <person name="Veyrier F.J."/>
            <person name="Picardeau M."/>
        </authorList>
    </citation>
    <scope>NUCLEOTIDE SEQUENCE [LARGE SCALE GENOMIC DNA]</scope>
    <source>
        <strain evidence="3">201300427</strain>
    </source>
</reference>
<dbReference type="OrthoDB" id="345633at2"/>
<organism evidence="3 4">
    <name type="scientific">Leptospira idonii</name>
    <dbReference type="NCBI Taxonomy" id="1193500"/>
    <lineage>
        <taxon>Bacteria</taxon>
        <taxon>Pseudomonadati</taxon>
        <taxon>Spirochaetota</taxon>
        <taxon>Spirochaetia</taxon>
        <taxon>Leptospirales</taxon>
        <taxon>Leptospiraceae</taxon>
        <taxon>Leptospira</taxon>
    </lineage>
</organism>
<feature type="region of interest" description="Disordered" evidence="1">
    <location>
        <begin position="103"/>
        <end position="167"/>
    </location>
</feature>
<dbReference type="EMBL" id="RQHW01000016">
    <property type="protein sequence ID" value="TGN20115.1"/>
    <property type="molecule type" value="Genomic_DNA"/>
</dbReference>
<evidence type="ECO:0000313" key="3">
    <source>
        <dbReference type="EMBL" id="TGN20115.1"/>
    </source>
</evidence>
<evidence type="ECO:0008006" key="5">
    <source>
        <dbReference type="Google" id="ProtNLM"/>
    </source>
</evidence>
<evidence type="ECO:0000256" key="1">
    <source>
        <dbReference type="SAM" id="MobiDB-lite"/>
    </source>
</evidence>
<feature type="chain" id="PRO_5020343485" description="Lipoprotein" evidence="2">
    <location>
        <begin position="21"/>
        <end position="230"/>
    </location>
</feature>
<name>A0A4R9M2L0_9LEPT</name>
<evidence type="ECO:0000313" key="4">
    <source>
        <dbReference type="Proteomes" id="UP000298058"/>
    </source>
</evidence>
<accession>A0A4R9M2L0</accession>
<keyword evidence="4" id="KW-1185">Reference proteome</keyword>
<evidence type="ECO:0000256" key="2">
    <source>
        <dbReference type="SAM" id="SignalP"/>
    </source>
</evidence>
<feature type="signal peptide" evidence="2">
    <location>
        <begin position="1"/>
        <end position="20"/>
    </location>
</feature>
<sequence>MNRKLLILPFLLSCSSFQPADPLLVEHALQNETDNGFISREFFQIKVEVPYSSLETSGKERRENCKQKALILREELSIPYLLQAHRDKYRFGTGIEEYQYTSLGKQRSDRKAQEASQALNSNPAAAITSGTAPQTATNSTGTTASGTTNTGQNQQQKDGSGALVPSSEGSRPYVQNFIWFFDTLTLYKEDYTDRTKCAFLFRNIQEKLYTKVESTPLPEKAYLIPMREPL</sequence>
<feature type="compositionally biased region" description="Polar residues" evidence="1">
    <location>
        <begin position="114"/>
        <end position="123"/>
    </location>
</feature>
<dbReference type="AlphaFoldDB" id="A0A4R9M2L0"/>
<gene>
    <name evidence="3" type="ORF">EHS15_05310</name>
</gene>
<comment type="caution">
    <text evidence="3">The sequence shown here is derived from an EMBL/GenBank/DDBJ whole genome shotgun (WGS) entry which is preliminary data.</text>
</comment>
<feature type="compositionally biased region" description="Low complexity" evidence="1">
    <location>
        <begin position="131"/>
        <end position="156"/>
    </location>
</feature>